<feature type="binding site" evidence="6">
    <location>
        <begin position="34"/>
        <end position="41"/>
    </location>
    <ligand>
        <name>ATP</name>
        <dbReference type="ChEBI" id="CHEBI:30616"/>
    </ligand>
</feature>
<evidence type="ECO:0000313" key="10">
    <source>
        <dbReference type="Proteomes" id="UP001596108"/>
    </source>
</evidence>
<organism evidence="9 10">
    <name type="scientific">Cohnella yongneupensis</name>
    <dbReference type="NCBI Taxonomy" id="425006"/>
    <lineage>
        <taxon>Bacteria</taxon>
        <taxon>Bacillati</taxon>
        <taxon>Bacillota</taxon>
        <taxon>Bacilli</taxon>
        <taxon>Bacillales</taxon>
        <taxon>Paenibacillaceae</taxon>
        <taxon>Cohnella</taxon>
    </lineage>
</organism>
<evidence type="ECO:0000256" key="6">
    <source>
        <dbReference type="HAMAP-Rule" id="MF_00065"/>
    </source>
</evidence>
<name>A0ABW0R3H4_9BACL</name>
<dbReference type="Proteomes" id="UP001596108">
    <property type="component" value="Unassembled WGS sequence"/>
</dbReference>
<comment type="similarity">
    <text evidence="6 7">Belongs to the APS kinase family.</text>
</comment>
<evidence type="ECO:0000313" key="9">
    <source>
        <dbReference type="EMBL" id="MFC5531034.1"/>
    </source>
</evidence>
<dbReference type="EMBL" id="JBHSNC010000051">
    <property type="protein sequence ID" value="MFC5531034.1"/>
    <property type="molecule type" value="Genomic_DNA"/>
</dbReference>
<keyword evidence="6 7" id="KW-0418">Kinase</keyword>
<dbReference type="InterPro" id="IPR027417">
    <property type="entry name" value="P-loop_NTPase"/>
</dbReference>
<dbReference type="RefSeq" id="WP_378112979.1">
    <property type="nucleotide sequence ID" value="NZ_JBHSNC010000051.1"/>
</dbReference>
<keyword evidence="10" id="KW-1185">Reference proteome</keyword>
<keyword evidence="5 6" id="KW-0067">ATP-binding</keyword>
<evidence type="ECO:0000256" key="7">
    <source>
        <dbReference type="RuleBase" id="RU004347"/>
    </source>
</evidence>
<keyword evidence="4 6" id="KW-0547">Nucleotide-binding</keyword>
<protein>
    <recommendedName>
        <fullName evidence="2 6">Adenylyl-sulfate kinase</fullName>
        <ecNumber evidence="2 6">2.7.1.25</ecNumber>
    </recommendedName>
    <alternativeName>
        <fullName evidence="6">APS kinase</fullName>
    </alternativeName>
    <alternativeName>
        <fullName evidence="6">ATP adenosine-5'-phosphosulfate 3'-phosphotransferase</fullName>
    </alternativeName>
    <alternativeName>
        <fullName evidence="6">Adenosine-5'-phosphosulfate kinase</fullName>
    </alternativeName>
</protein>
<dbReference type="Gene3D" id="3.40.50.300">
    <property type="entry name" value="P-loop containing nucleotide triphosphate hydrolases"/>
    <property type="match status" value="1"/>
</dbReference>
<comment type="function">
    <text evidence="6 7">Catalyzes the synthesis of activated sulfate.</text>
</comment>
<dbReference type="HAMAP" id="MF_00065">
    <property type="entry name" value="Adenylyl_sulf_kinase"/>
    <property type="match status" value="1"/>
</dbReference>
<comment type="pathway">
    <text evidence="6 7">Sulfur metabolism; hydrogen sulfide biosynthesis; sulfite from sulfate: step 2/3.</text>
</comment>
<dbReference type="InterPro" id="IPR002891">
    <property type="entry name" value="APS"/>
</dbReference>
<keyword evidence="3 6" id="KW-0808">Transferase</keyword>
<dbReference type="InterPro" id="IPR059117">
    <property type="entry name" value="APS_kinase_dom"/>
</dbReference>
<proteinExistence type="inferred from homology"/>
<dbReference type="InterPro" id="IPR050512">
    <property type="entry name" value="Sulf_AdTrans/APS_kinase"/>
</dbReference>
<evidence type="ECO:0000256" key="2">
    <source>
        <dbReference type="ARBA" id="ARBA00012121"/>
    </source>
</evidence>
<reference evidence="10" key="1">
    <citation type="journal article" date="2019" name="Int. J. Syst. Evol. Microbiol.">
        <title>The Global Catalogue of Microorganisms (GCM) 10K type strain sequencing project: providing services to taxonomists for standard genome sequencing and annotation.</title>
        <authorList>
            <consortium name="The Broad Institute Genomics Platform"/>
            <consortium name="The Broad Institute Genome Sequencing Center for Infectious Disease"/>
            <person name="Wu L."/>
            <person name="Ma J."/>
        </authorList>
    </citation>
    <scope>NUCLEOTIDE SEQUENCE [LARGE SCALE GENOMIC DNA]</scope>
    <source>
        <strain evidence="10">CGMCC 1.18578</strain>
    </source>
</reference>
<dbReference type="PANTHER" id="PTHR42700">
    <property type="entry name" value="SULFATE ADENYLYLTRANSFERASE"/>
    <property type="match status" value="1"/>
</dbReference>
<evidence type="ECO:0000256" key="5">
    <source>
        <dbReference type="ARBA" id="ARBA00022840"/>
    </source>
</evidence>
<evidence type="ECO:0000256" key="3">
    <source>
        <dbReference type="ARBA" id="ARBA00022679"/>
    </source>
</evidence>
<dbReference type="CDD" id="cd02027">
    <property type="entry name" value="APSK"/>
    <property type="match status" value="1"/>
</dbReference>
<evidence type="ECO:0000259" key="8">
    <source>
        <dbReference type="Pfam" id="PF01583"/>
    </source>
</evidence>
<dbReference type="PANTHER" id="PTHR42700:SF3">
    <property type="entry name" value="BIFUNCTIONAL SAT_APS KINASE-RELATED"/>
    <property type="match status" value="1"/>
</dbReference>
<gene>
    <name evidence="6 9" type="primary">cysC</name>
    <name evidence="9" type="ORF">ACFPQ4_16575</name>
</gene>
<evidence type="ECO:0000256" key="4">
    <source>
        <dbReference type="ARBA" id="ARBA00022741"/>
    </source>
</evidence>
<dbReference type="GO" id="GO:0004020">
    <property type="term" value="F:adenylylsulfate kinase activity"/>
    <property type="evidence" value="ECO:0007669"/>
    <property type="project" value="UniProtKB-EC"/>
</dbReference>
<comment type="catalytic activity">
    <reaction evidence="1 6 7">
        <text>adenosine 5'-phosphosulfate + ATP = 3'-phosphoadenylyl sulfate + ADP + H(+)</text>
        <dbReference type="Rhea" id="RHEA:24152"/>
        <dbReference type="ChEBI" id="CHEBI:15378"/>
        <dbReference type="ChEBI" id="CHEBI:30616"/>
        <dbReference type="ChEBI" id="CHEBI:58243"/>
        <dbReference type="ChEBI" id="CHEBI:58339"/>
        <dbReference type="ChEBI" id="CHEBI:456216"/>
        <dbReference type="EC" id="2.7.1.25"/>
    </reaction>
</comment>
<dbReference type="SUPFAM" id="SSF52540">
    <property type="entry name" value="P-loop containing nucleoside triphosphate hydrolases"/>
    <property type="match status" value="1"/>
</dbReference>
<sequence length="199" mass="22445">MNINPNIISQSYAISKEDRQAKNKHRSFVIWLTGLSGSGKSTLANALDQYFFNNGLSSYVLDGDNIRQGLNKNLGFSPADRKENIRRVGEVSKLFVSAGLISIAAFISPYLEDRVEVREMFSEKEFIEVFVNCPLELCEKRDPKGLYRKARNGQLQQFTGISSPYEESIEPEIEIRTDQLSVEEGVSKIISFLKGQVLI</sequence>
<accession>A0ABW0R3H4</accession>
<dbReference type="Pfam" id="PF01583">
    <property type="entry name" value="APS_kinase"/>
    <property type="match status" value="1"/>
</dbReference>
<comment type="caution">
    <text evidence="9">The sequence shown here is derived from an EMBL/GenBank/DDBJ whole genome shotgun (WGS) entry which is preliminary data.</text>
</comment>
<keyword evidence="6" id="KW-0597">Phosphoprotein</keyword>
<feature type="active site" description="Phosphoserine intermediate" evidence="6">
    <location>
        <position position="108"/>
    </location>
</feature>
<dbReference type="EC" id="2.7.1.25" evidence="2 6"/>
<dbReference type="NCBIfam" id="TIGR00455">
    <property type="entry name" value="apsK"/>
    <property type="match status" value="1"/>
</dbReference>
<evidence type="ECO:0000256" key="1">
    <source>
        <dbReference type="ARBA" id="ARBA00001823"/>
    </source>
</evidence>
<feature type="domain" description="APS kinase" evidence="8">
    <location>
        <begin position="26"/>
        <end position="175"/>
    </location>
</feature>
<dbReference type="NCBIfam" id="NF003013">
    <property type="entry name" value="PRK03846.1"/>
    <property type="match status" value="1"/>
</dbReference>